<sequence length="66" mass="6987">MGLSEGGCSFSETMEEIVAKSGGCDDVKGIECRSVTQTSDGSVRQQVVCNILDGFVCRGEDQPPGW</sequence>
<reference evidence="6 7" key="1">
    <citation type="submission" date="2021-06" db="EMBL/GenBank/DDBJ databases">
        <title>Caerostris extrusa draft genome.</title>
        <authorList>
            <person name="Kono N."/>
            <person name="Arakawa K."/>
        </authorList>
    </citation>
    <scope>NUCLEOTIDE SEQUENCE [LARGE SCALE GENOMIC DNA]</scope>
</reference>
<evidence type="ECO:0000256" key="1">
    <source>
        <dbReference type="ARBA" id="ARBA00004613"/>
    </source>
</evidence>
<comment type="subcellular location">
    <subcellularLocation>
        <location evidence="1">Secreted</location>
    </subcellularLocation>
</comment>
<evidence type="ECO:0000256" key="3">
    <source>
        <dbReference type="ARBA" id="ARBA00022729"/>
    </source>
</evidence>
<accession>A0AAV4V8D0</accession>
<dbReference type="EMBL" id="BPLR01014096">
    <property type="protein sequence ID" value="GIY66215.1"/>
    <property type="molecule type" value="Genomic_DNA"/>
</dbReference>
<feature type="domain" description="WxxW" evidence="5">
    <location>
        <begin position="12"/>
        <end position="62"/>
    </location>
</feature>
<keyword evidence="3" id="KW-0732">Signal</keyword>
<dbReference type="Proteomes" id="UP001054945">
    <property type="component" value="Unassembled WGS sequence"/>
</dbReference>
<evidence type="ECO:0000313" key="7">
    <source>
        <dbReference type="Proteomes" id="UP001054945"/>
    </source>
</evidence>
<comment type="caution">
    <text evidence="6">The sequence shown here is derived from an EMBL/GenBank/DDBJ whole genome shotgun (WGS) entry which is preliminary data.</text>
</comment>
<dbReference type="InterPro" id="IPR025155">
    <property type="entry name" value="WxxW_domain"/>
</dbReference>
<dbReference type="Pfam" id="PF13330">
    <property type="entry name" value="Mucin2_WxxW"/>
    <property type="match status" value="1"/>
</dbReference>
<gene>
    <name evidence="6" type="ORF">CEXT_692631</name>
</gene>
<name>A0AAV4V8D0_CAEEX</name>
<proteinExistence type="predicted"/>
<evidence type="ECO:0000256" key="2">
    <source>
        <dbReference type="ARBA" id="ARBA00022525"/>
    </source>
</evidence>
<keyword evidence="7" id="KW-1185">Reference proteome</keyword>
<keyword evidence="2" id="KW-0964">Secreted</keyword>
<protein>
    <recommendedName>
        <fullName evidence="5">WxxW domain-containing protein</fullName>
    </recommendedName>
</protein>
<organism evidence="6 7">
    <name type="scientific">Caerostris extrusa</name>
    <name type="common">Bark spider</name>
    <name type="synonym">Caerostris bankana</name>
    <dbReference type="NCBI Taxonomy" id="172846"/>
    <lineage>
        <taxon>Eukaryota</taxon>
        <taxon>Metazoa</taxon>
        <taxon>Ecdysozoa</taxon>
        <taxon>Arthropoda</taxon>
        <taxon>Chelicerata</taxon>
        <taxon>Arachnida</taxon>
        <taxon>Araneae</taxon>
        <taxon>Araneomorphae</taxon>
        <taxon>Entelegynae</taxon>
        <taxon>Araneoidea</taxon>
        <taxon>Araneidae</taxon>
        <taxon>Caerostris</taxon>
    </lineage>
</organism>
<evidence type="ECO:0000256" key="4">
    <source>
        <dbReference type="ARBA" id="ARBA00023180"/>
    </source>
</evidence>
<keyword evidence="4" id="KW-0325">Glycoprotein</keyword>
<evidence type="ECO:0000259" key="5">
    <source>
        <dbReference type="Pfam" id="PF13330"/>
    </source>
</evidence>
<dbReference type="AlphaFoldDB" id="A0AAV4V8D0"/>
<dbReference type="GO" id="GO:0005576">
    <property type="term" value="C:extracellular region"/>
    <property type="evidence" value="ECO:0007669"/>
    <property type="project" value="UniProtKB-SubCell"/>
</dbReference>
<evidence type="ECO:0000313" key="6">
    <source>
        <dbReference type="EMBL" id="GIY66215.1"/>
    </source>
</evidence>